<dbReference type="RefSeq" id="WP_326762754.1">
    <property type="nucleotide sequence ID" value="NZ_CP109135.1"/>
</dbReference>
<dbReference type="EMBL" id="CP109135">
    <property type="protein sequence ID" value="WSD21216.1"/>
    <property type="molecule type" value="Genomic_DNA"/>
</dbReference>
<keyword evidence="1" id="KW-0732">Signal</keyword>
<dbReference type="Proteomes" id="UP001340816">
    <property type="component" value="Chromosome"/>
</dbReference>
<feature type="chain" id="PRO_5045702591" description="Ricin B lectin domain-containing protein" evidence="1">
    <location>
        <begin position="25"/>
        <end position="183"/>
    </location>
</feature>
<reference evidence="2 3" key="1">
    <citation type="submission" date="2022-10" db="EMBL/GenBank/DDBJ databases">
        <title>The complete genomes of actinobacterial strains from the NBC collection.</title>
        <authorList>
            <person name="Joergensen T.S."/>
            <person name="Alvarez Arevalo M."/>
            <person name="Sterndorff E.B."/>
            <person name="Faurdal D."/>
            <person name="Vuksanovic O."/>
            <person name="Mourched A.-S."/>
            <person name="Charusanti P."/>
            <person name="Shaw S."/>
            <person name="Blin K."/>
            <person name="Weber T."/>
        </authorList>
    </citation>
    <scope>NUCLEOTIDE SEQUENCE [LARGE SCALE GENOMIC DNA]</scope>
    <source>
        <strain evidence="2 3">NBC 01752</strain>
    </source>
</reference>
<evidence type="ECO:0000313" key="2">
    <source>
        <dbReference type="EMBL" id="WSD21216.1"/>
    </source>
</evidence>
<name>A0ABZ1HUJ8_STRPH</name>
<keyword evidence="3" id="KW-1185">Reference proteome</keyword>
<evidence type="ECO:0008006" key="4">
    <source>
        <dbReference type="Google" id="ProtNLM"/>
    </source>
</evidence>
<feature type="signal peptide" evidence="1">
    <location>
        <begin position="1"/>
        <end position="24"/>
    </location>
</feature>
<gene>
    <name evidence="2" type="ORF">OHB35_52750</name>
</gene>
<evidence type="ECO:0000256" key="1">
    <source>
        <dbReference type="SAM" id="SignalP"/>
    </source>
</evidence>
<organism evidence="2 3">
    <name type="scientific">Streptomyces phaeochromogenes</name>
    <dbReference type="NCBI Taxonomy" id="1923"/>
    <lineage>
        <taxon>Bacteria</taxon>
        <taxon>Bacillati</taxon>
        <taxon>Actinomycetota</taxon>
        <taxon>Actinomycetes</taxon>
        <taxon>Kitasatosporales</taxon>
        <taxon>Streptomycetaceae</taxon>
        <taxon>Streptomyces</taxon>
        <taxon>Streptomyces phaeochromogenes group</taxon>
    </lineage>
</organism>
<evidence type="ECO:0000313" key="3">
    <source>
        <dbReference type="Proteomes" id="UP001340816"/>
    </source>
</evidence>
<proteinExistence type="predicted"/>
<sequence length="183" mass="19735">MRKPLVALTGALLLLTCATGGVQAAPTPPDKPGPFPSGKFKIKYGGKCLHTLNLPASTPIMFECLAAADGGDRQVWEGMDGETEPDALISVFARDTQNRLLDCVDSANAKFNRPGPLSFVNCIASAPTAVRWWWNPGTKRITYRMKQKDGTTKVLYLGISYDKPILMEGSSSAFSWDVVPVSG</sequence>
<accession>A0ABZ1HUJ8</accession>
<protein>
    <recommendedName>
        <fullName evidence="4">Ricin B lectin domain-containing protein</fullName>
    </recommendedName>
</protein>